<dbReference type="RefSeq" id="WP_123918932.1">
    <property type="nucleotide sequence ID" value="NZ_RKRA01000001.1"/>
</dbReference>
<dbReference type="EMBL" id="RKRA01000001">
    <property type="protein sequence ID" value="RPF28597.1"/>
    <property type="molecule type" value="Genomic_DNA"/>
</dbReference>
<dbReference type="Proteomes" id="UP000280726">
    <property type="component" value="Unassembled WGS sequence"/>
</dbReference>
<keyword evidence="2" id="KW-1185">Reference proteome</keyword>
<gene>
    <name evidence="1" type="ORF">EDD32_3130</name>
</gene>
<dbReference type="AlphaFoldDB" id="A0A3N4Z8K5"/>
<proteinExistence type="predicted"/>
<protein>
    <submittedName>
        <fullName evidence="1">Uncharacterized protein</fullName>
    </submittedName>
</protein>
<comment type="caution">
    <text evidence="1">The sequence shown here is derived from an EMBL/GenBank/DDBJ whole genome shotgun (WGS) entry which is preliminary data.</text>
</comment>
<dbReference type="OrthoDB" id="5193629at2"/>
<reference evidence="1 2" key="1">
    <citation type="submission" date="2018-11" db="EMBL/GenBank/DDBJ databases">
        <title>Sequencing the genomes of 1000 actinobacteria strains.</title>
        <authorList>
            <person name="Klenk H.-P."/>
        </authorList>
    </citation>
    <scope>NUCLEOTIDE SEQUENCE [LARGE SCALE GENOMIC DNA]</scope>
    <source>
        <strain evidence="1 2">DSM 14418</strain>
    </source>
</reference>
<name>A0A3N4Z8K5_9MICO</name>
<organism evidence="1 2">
    <name type="scientific">Georgenia muralis</name>
    <dbReference type="NCBI Taxonomy" id="154117"/>
    <lineage>
        <taxon>Bacteria</taxon>
        <taxon>Bacillati</taxon>
        <taxon>Actinomycetota</taxon>
        <taxon>Actinomycetes</taxon>
        <taxon>Micrococcales</taxon>
        <taxon>Bogoriellaceae</taxon>
        <taxon>Georgenia</taxon>
    </lineage>
</organism>
<evidence type="ECO:0000313" key="1">
    <source>
        <dbReference type="EMBL" id="RPF28597.1"/>
    </source>
</evidence>
<evidence type="ECO:0000313" key="2">
    <source>
        <dbReference type="Proteomes" id="UP000280726"/>
    </source>
</evidence>
<accession>A0A3N4Z8K5</accession>
<sequence length="146" mass="16133">MDIRKSEPTLLGPADSSYNDWKGTAVAENSLIEASGDLYELAGLRDERDRWSILGIEVDAYSHGADTSWTVRVYAADRHELGVNSFEDWERVAAKHGGIPVADILLHDATLDDVIKCMKSFGVQLRNGHISHDFLHAGYGDHPAQD</sequence>